<gene>
    <name evidence="10" type="primary">NUP98A_2</name>
    <name evidence="10" type="ORF">CK203_043672</name>
</gene>
<keyword evidence="3" id="KW-0813">Transport</keyword>
<dbReference type="Pfam" id="PF04096">
    <property type="entry name" value="Nucleoporin2"/>
    <property type="match status" value="1"/>
</dbReference>
<keyword evidence="5" id="KW-0653">Protein transport</keyword>
<sequence>MDESNKPPAGQGLNKVAEVTLLNIKCIDKRTRDQYMDGPRVNKYRDMLMKAAKNQGAERVL</sequence>
<comment type="similarity">
    <text evidence="2">Belongs to the nucleoporin GLFG family.</text>
</comment>
<proteinExistence type="inferred from homology"/>
<dbReference type="GO" id="GO:0017056">
    <property type="term" value="F:structural constituent of nuclear pore"/>
    <property type="evidence" value="ECO:0007669"/>
    <property type="project" value="InterPro"/>
</dbReference>
<dbReference type="InterPro" id="IPR037665">
    <property type="entry name" value="Nucleoporin_S59-like"/>
</dbReference>
<evidence type="ECO:0000256" key="6">
    <source>
        <dbReference type="ARBA" id="ARBA00023010"/>
    </source>
</evidence>
<dbReference type="InterPro" id="IPR007230">
    <property type="entry name" value="Nup98_auto-Pept-S59_dom"/>
</dbReference>
<comment type="subcellular location">
    <subcellularLocation>
        <location evidence="1">Nucleus</location>
        <location evidence="1">Nuclear pore complex</location>
    </subcellularLocation>
</comment>
<evidence type="ECO:0000313" key="11">
    <source>
        <dbReference type="Proteomes" id="UP000288805"/>
    </source>
</evidence>
<dbReference type="GO" id="GO:0005643">
    <property type="term" value="C:nuclear pore"/>
    <property type="evidence" value="ECO:0007669"/>
    <property type="project" value="UniProtKB-SubCell"/>
</dbReference>
<evidence type="ECO:0000313" key="10">
    <source>
        <dbReference type="EMBL" id="RVW77322.1"/>
    </source>
</evidence>
<dbReference type="GO" id="GO:0051028">
    <property type="term" value="P:mRNA transport"/>
    <property type="evidence" value="ECO:0007669"/>
    <property type="project" value="UniProtKB-KW"/>
</dbReference>
<evidence type="ECO:0000256" key="2">
    <source>
        <dbReference type="ARBA" id="ARBA00008926"/>
    </source>
</evidence>
<evidence type="ECO:0000256" key="1">
    <source>
        <dbReference type="ARBA" id="ARBA00004567"/>
    </source>
</evidence>
<dbReference type="Gene3D" id="3.30.1610.10">
    <property type="entry name" value="Peptidase S59, nucleoporin"/>
    <property type="match status" value="1"/>
</dbReference>
<dbReference type="PANTHER" id="PTHR23198:SF6">
    <property type="entry name" value="NUCLEAR PORE COMPLEX PROTEIN NUP98-NUP96"/>
    <property type="match status" value="1"/>
</dbReference>
<dbReference type="GO" id="GO:0015031">
    <property type="term" value="P:protein transport"/>
    <property type="evidence" value="ECO:0007669"/>
    <property type="project" value="UniProtKB-KW"/>
</dbReference>
<name>A0A438GYK2_VITVI</name>
<evidence type="ECO:0000256" key="7">
    <source>
        <dbReference type="ARBA" id="ARBA00023132"/>
    </source>
</evidence>
<evidence type="ECO:0000259" key="9">
    <source>
        <dbReference type="PROSITE" id="PS51434"/>
    </source>
</evidence>
<accession>A0A438GYK2</accession>
<dbReference type="AlphaFoldDB" id="A0A438GYK2"/>
<evidence type="ECO:0000256" key="3">
    <source>
        <dbReference type="ARBA" id="ARBA00022448"/>
    </source>
</evidence>
<keyword evidence="6" id="KW-0811">Translocation</keyword>
<keyword evidence="7" id="KW-0906">Nuclear pore complex</keyword>
<dbReference type="PROSITE" id="PS51434">
    <property type="entry name" value="NUP_C"/>
    <property type="match status" value="1"/>
</dbReference>
<organism evidence="10 11">
    <name type="scientific">Vitis vinifera</name>
    <name type="common">Grape</name>
    <dbReference type="NCBI Taxonomy" id="29760"/>
    <lineage>
        <taxon>Eukaryota</taxon>
        <taxon>Viridiplantae</taxon>
        <taxon>Streptophyta</taxon>
        <taxon>Embryophyta</taxon>
        <taxon>Tracheophyta</taxon>
        <taxon>Spermatophyta</taxon>
        <taxon>Magnoliopsida</taxon>
        <taxon>eudicotyledons</taxon>
        <taxon>Gunneridae</taxon>
        <taxon>Pentapetalae</taxon>
        <taxon>rosids</taxon>
        <taxon>Vitales</taxon>
        <taxon>Vitaceae</taxon>
        <taxon>Viteae</taxon>
        <taxon>Vitis</taxon>
    </lineage>
</organism>
<dbReference type="Proteomes" id="UP000288805">
    <property type="component" value="Unassembled WGS sequence"/>
</dbReference>
<protein>
    <submittedName>
        <fullName evidence="10">Nuclear pore complex protein NUP98A</fullName>
    </submittedName>
</protein>
<comment type="caution">
    <text evidence="10">The sequence shown here is derived from an EMBL/GenBank/DDBJ whole genome shotgun (WGS) entry which is preliminary data.</text>
</comment>
<evidence type="ECO:0000256" key="4">
    <source>
        <dbReference type="ARBA" id="ARBA00022816"/>
    </source>
</evidence>
<keyword evidence="4" id="KW-0509">mRNA transport</keyword>
<dbReference type="SUPFAM" id="SSF82215">
    <property type="entry name" value="C-terminal autoproteolytic domain of nucleoporin nup98"/>
    <property type="match status" value="1"/>
</dbReference>
<keyword evidence="8" id="KW-0539">Nucleus</keyword>
<evidence type="ECO:0000256" key="5">
    <source>
        <dbReference type="ARBA" id="ARBA00022927"/>
    </source>
</evidence>
<dbReference type="PANTHER" id="PTHR23198">
    <property type="entry name" value="NUCLEOPORIN"/>
    <property type="match status" value="1"/>
</dbReference>
<reference evidence="10 11" key="1">
    <citation type="journal article" date="2018" name="PLoS Genet.">
        <title>Population sequencing reveals clonal diversity and ancestral inbreeding in the grapevine cultivar Chardonnay.</title>
        <authorList>
            <person name="Roach M.J."/>
            <person name="Johnson D.L."/>
            <person name="Bohlmann J."/>
            <person name="van Vuuren H.J."/>
            <person name="Jones S.J."/>
            <person name="Pretorius I.S."/>
            <person name="Schmidt S.A."/>
            <person name="Borneman A.R."/>
        </authorList>
    </citation>
    <scope>NUCLEOTIDE SEQUENCE [LARGE SCALE GENOMIC DNA]</scope>
    <source>
        <strain evidence="11">cv. Chardonnay</strain>
        <tissue evidence="10">Leaf</tissue>
    </source>
</reference>
<dbReference type="InterPro" id="IPR036903">
    <property type="entry name" value="Nup98_auto-Pept-S59_dom_sf"/>
</dbReference>
<evidence type="ECO:0000256" key="8">
    <source>
        <dbReference type="ARBA" id="ARBA00023242"/>
    </source>
</evidence>
<feature type="domain" description="Peptidase S59" evidence="9">
    <location>
        <begin position="1"/>
        <end position="61"/>
    </location>
</feature>
<dbReference type="EMBL" id="QGNW01000314">
    <property type="protein sequence ID" value="RVW77322.1"/>
    <property type="molecule type" value="Genomic_DNA"/>
</dbReference>